<dbReference type="InterPro" id="IPR013763">
    <property type="entry name" value="Cyclin-like_dom"/>
</dbReference>
<accession>M0MNP4</accession>
<feature type="compositionally biased region" description="Basic and acidic residues" evidence="11">
    <location>
        <begin position="68"/>
        <end position="80"/>
    </location>
</feature>
<keyword evidence="3 9" id="KW-0479">Metal-binding</keyword>
<protein>
    <recommendedName>
        <fullName evidence="2 9">Transcription initiation factor IIB</fullName>
        <shortName evidence="9">TFIIB</shortName>
    </recommendedName>
</protein>
<dbReference type="Proteomes" id="UP000011568">
    <property type="component" value="Unassembled WGS sequence"/>
</dbReference>
<dbReference type="GO" id="GO:0097550">
    <property type="term" value="C:transcription preinitiation complex"/>
    <property type="evidence" value="ECO:0007669"/>
    <property type="project" value="TreeGrafter"/>
</dbReference>
<comment type="caution">
    <text evidence="13">The sequence shown here is derived from an EMBL/GenBank/DDBJ whole genome shotgun (WGS) entry which is preliminary data.</text>
</comment>
<evidence type="ECO:0000256" key="9">
    <source>
        <dbReference type="HAMAP-Rule" id="MF_00383"/>
    </source>
</evidence>
<dbReference type="PANTHER" id="PTHR11618">
    <property type="entry name" value="TRANSCRIPTION INITIATION FACTOR IIB-RELATED"/>
    <property type="match status" value="1"/>
</dbReference>
<feature type="region of interest" description="Disordered" evidence="11">
    <location>
        <begin position="68"/>
        <end position="89"/>
    </location>
</feature>
<dbReference type="FunFam" id="1.10.472.170:FF:000001">
    <property type="entry name" value="Transcription initiation factor IIB"/>
    <property type="match status" value="1"/>
</dbReference>
<feature type="repeat" description="1" evidence="9">
    <location>
        <begin position="144"/>
        <end position="227"/>
    </location>
</feature>
<keyword evidence="4 9" id="KW-0677">Repeat</keyword>
<evidence type="ECO:0000313" key="14">
    <source>
        <dbReference type="Proteomes" id="UP000011568"/>
    </source>
</evidence>
<feature type="binding site" evidence="9">
    <location>
        <position position="35"/>
    </location>
    <ligand>
        <name>Zn(2+)</name>
        <dbReference type="ChEBI" id="CHEBI:29105"/>
    </ligand>
</feature>
<dbReference type="PANTHER" id="PTHR11618:SF13">
    <property type="entry name" value="TRANSCRIPTION INITIATION FACTOR IIB"/>
    <property type="match status" value="1"/>
</dbReference>
<organism evidence="13 14">
    <name type="scientific">Halococcus morrhuae DSM 1307</name>
    <dbReference type="NCBI Taxonomy" id="931277"/>
    <lineage>
        <taxon>Archaea</taxon>
        <taxon>Methanobacteriati</taxon>
        <taxon>Methanobacteriota</taxon>
        <taxon>Stenosarchaea group</taxon>
        <taxon>Halobacteria</taxon>
        <taxon>Halobacteriales</taxon>
        <taxon>Halococcaceae</taxon>
        <taxon>Halococcus</taxon>
    </lineage>
</organism>
<dbReference type="InterPro" id="IPR013137">
    <property type="entry name" value="Znf_TFIIB"/>
</dbReference>
<dbReference type="HAMAP" id="MF_00383">
    <property type="entry name" value="TF2B_arch"/>
    <property type="match status" value="1"/>
</dbReference>
<dbReference type="AlphaFoldDB" id="M0MNP4"/>
<keyword evidence="8 9" id="KW-0804">Transcription</keyword>
<dbReference type="InterPro" id="IPR013150">
    <property type="entry name" value="TFIIB_cyclin"/>
</dbReference>
<sequence>MVDTTQTEREVSEDSTDATETERTTGQTLTVCPECDGRLEHDHKHGETACVECGFIVDENEIDHGPEWRAHTADERDQRSRVGSPTTKMLHDEGVSTEIDWRNEDAYGNSLSSRQRQKVNRLRTWHTRSQTTNPQERNLKHALGEIGRMASALGLPQSTRETASVIYRRALDEDLLRGRSIEGMSTAAVYAAARQAGIPRSLDEVAAVSRIEQLRITRTYRHLIRELGLEIEPADPLDYIPRLVSDLDLSEEAEQRSRDLLTTVIETEERYLSGKNPVGLAAAAVYAGALLTNEKATQEAVGEVADISKPTIRKRYPDLLEIGEDLQVP</sequence>
<keyword evidence="6 9" id="KW-0862">Zinc</keyword>
<evidence type="ECO:0000256" key="10">
    <source>
        <dbReference type="PROSITE-ProRule" id="PRU00469"/>
    </source>
</evidence>
<dbReference type="PROSITE" id="PS00782">
    <property type="entry name" value="TFIIB"/>
    <property type="match status" value="1"/>
</dbReference>
<dbReference type="RefSeq" id="WP_004052480.1">
    <property type="nucleotide sequence ID" value="NZ_AOMC01000079.1"/>
</dbReference>
<dbReference type="InterPro" id="IPR036915">
    <property type="entry name" value="Cyclin-like_sf"/>
</dbReference>
<dbReference type="GO" id="GO:0003700">
    <property type="term" value="F:DNA-binding transcription factor activity"/>
    <property type="evidence" value="ECO:0007669"/>
    <property type="project" value="UniProtKB-UniRule"/>
</dbReference>
<comment type="caution">
    <text evidence="9">Lacks conserved residue(s) required for the propagation of feature annotation.</text>
</comment>
<dbReference type="Pfam" id="PF00382">
    <property type="entry name" value="TFIIB"/>
    <property type="match status" value="2"/>
</dbReference>
<dbReference type="GO" id="GO:0017025">
    <property type="term" value="F:TBP-class protein binding"/>
    <property type="evidence" value="ECO:0007669"/>
    <property type="project" value="InterPro"/>
</dbReference>
<comment type="similarity">
    <text evidence="1 9">Belongs to the TFIIB family.</text>
</comment>
<evidence type="ECO:0000256" key="4">
    <source>
        <dbReference type="ARBA" id="ARBA00022737"/>
    </source>
</evidence>
<dbReference type="eggNOG" id="arCOG01981">
    <property type="taxonomic scope" value="Archaea"/>
</dbReference>
<gene>
    <name evidence="9" type="primary">tfb</name>
    <name evidence="13" type="ORF">C448_05503</name>
</gene>
<comment type="function">
    <text evidence="9">Stabilizes TBP binding to an archaeal box-A promoter. Also responsible for recruiting RNA polymerase II to the pre-initiation complex (DNA-TBP-TFIIB).</text>
</comment>
<feature type="domain" description="TFIIB-type" evidence="12">
    <location>
        <begin position="27"/>
        <end position="58"/>
    </location>
</feature>
<evidence type="ECO:0000256" key="8">
    <source>
        <dbReference type="ARBA" id="ARBA00023163"/>
    </source>
</evidence>
<feature type="compositionally biased region" description="Basic and acidic residues" evidence="11">
    <location>
        <begin position="1"/>
        <end position="12"/>
    </location>
</feature>
<feature type="region of interest" description="Disordered" evidence="11">
    <location>
        <begin position="1"/>
        <end position="27"/>
    </location>
</feature>
<dbReference type="Pfam" id="PF08271">
    <property type="entry name" value="Zn_Ribbon_TF"/>
    <property type="match status" value="1"/>
</dbReference>
<evidence type="ECO:0000256" key="1">
    <source>
        <dbReference type="ARBA" id="ARBA00010857"/>
    </source>
</evidence>
<dbReference type="SUPFAM" id="SSF57783">
    <property type="entry name" value="Zinc beta-ribbon"/>
    <property type="match status" value="1"/>
</dbReference>
<dbReference type="GO" id="GO:0070897">
    <property type="term" value="P:transcription preinitiation complex assembly"/>
    <property type="evidence" value="ECO:0007669"/>
    <property type="project" value="InterPro"/>
</dbReference>
<dbReference type="InterPro" id="IPR023484">
    <property type="entry name" value="TFIIB_arc"/>
</dbReference>
<evidence type="ECO:0000256" key="11">
    <source>
        <dbReference type="SAM" id="MobiDB-lite"/>
    </source>
</evidence>
<evidence type="ECO:0000256" key="5">
    <source>
        <dbReference type="ARBA" id="ARBA00022771"/>
    </source>
</evidence>
<dbReference type="STRING" id="931277.C448_05503"/>
<dbReference type="PRINTS" id="PR00685">
    <property type="entry name" value="TIFACTORIIB"/>
</dbReference>
<keyword evidence="14" id="KW-1185">Reference proteome</keyword>
<reference evidence="13 14" key="1">
    <citation type="journal article" date="2014" name="PLoS Genet.">
        <title>Phylogenetically driven sequencing of extremely halophilic archaea reveals strategies for static and dynamic osmo-response.</title>
        <authorList>
            <person name="Becker E.A."/>
            <person name="Seitzer P.M."/>
            <person name="Tritt A."/>
            <person name="Larsen D."/>
            <person name="Krusor M."/>
            <person name="Yao A.I."/>
            <person name="Wu D."/>
            <person name="Madern D."/>
            <person name="Eisen J.A."/>
            <person name="Darling A.E."/>
            <person name="Facciotti M.T."/>
        </authorList>
    </citation>
    <scope>NUCLEOTIDE SEQUENCE [LARGE SCALE GENOMIC DNA]</scope>
    <source>
        <strain evidence="13 14">DSM 1307</strain>
    </source>
</reference>
<dbReference type="SUPFAM" id="SSF47954">
    <property type="entry name" value="Cyclin-like"/>
    <property type="match status" value="2"/>
</dbReference>
<evidence type="ECO:0000313" key="13">
    <source>
        <dbReference type="EMBL" id="EMA47327.1"/>
    </source>
</evidence>
<evidence type="ECO:0000256" key="3">
    <source>
        <dbReference type="ARBA" id="ARBA00022723"/>
    </source>
</evidence>
<name>M0MNP4_HALMO</name>
<feature type="binding site" evidence="9">
    <location>
        <position position="32"/>
    </location>
    <ligand>
        <name>Zn(2+)</name>
        <dbReference type="ChEBI" id="CHEBI:29105"/>
    </ligand>
</feature>
<dbReference type="InterPro" id="IPR023486">
    <property type="entry name" value="TFIIB_CS"/>
</dbReference>
<dbReference type="PROSITE" id="PS51134">
    <property type="entry name" value="ZF_TFIIB"/>
    <property type="match status" value="1"/>
</dbReference>
<dbReference type="InterPro" id="IPR000812">
    <property type="entry name" value="TFIIB"/>
</dbReference>
<keyword evidence="7 9" id="KW-0805">Transcription regulation</keyword>
<dbReference type="PATRIC" id="fig|931277.6.peg.1071"/>
<dbReference type="SMART" id="SM00385">
    <property type="entry name" value="CYCLIN"/>
    <property type="match status" value="2"/>
</dbReference>
<evidence type="ECO:0000256" key="2">
    <source>
        <dbReference type="ARBA" id="ARBA00013932"/>
    </source>
</evidence>
<keyword evidence="5 10" id="KW-0863">Zinc-finger</keyword>
<proteinExistence type="inferred from homology"/>
<evidence type="ECO:0000256" key="7">
    <source>
        <dbReference type="ARBA" id="ARBA00023015"/>
    </source>
</evidence>
<evidence type="ECO:0000259" key="12">
    <source>
        <dbReference type="PROSITE" id="PS51134"/>
    </source>
</evidence>
<dbReference type="OrthoDB" id="7429at2157"/>
<dbReference type="GO" id="GO:0008270">
    <property type="term" value="F:zinc ion binding"/>
    <property type="evidence" value="ECO:0007669"/>
    <property type="project" value="UniProtKB-UniRule"/>
</dbReference>
<dbReference type="Gene3D" id="1.10.472.10">
    <property type="entry name" value="Cyclin-like"/>
    <property type="match status" value="1"/>
</dbReference>
<dbReference type="Gene3D" id="1.10.472.170">
    <property type="match status" value="1"/>
</dbReference>
<evidence type="ECO:0000256" key="6">
    <source>
        <dbReference type="ARBA" id="ARBA00022833"/>
    </source>
</evidence>
<feature type="binding site" evidence="9">
    <location>
        <position position="50"/>
    </location>
    <ligand>
        <name>Zn(2+)</name>
        <dbReference type="ChEBI" id="CHEBI:29105"/>
    </ligand>
</feature>
<dbReference type="EMBL" id="AOMC01000079">
    <property type="protein sequence ID" value="EMA47327.1"/>
    <property type="molecule type" value="Genomic_DNA"/>
</dbReference>
<feature type="binding site" evidence="9">
    <location>
        <position position="53"/>
    </location>
    <ligand>
        <name>Zn(2+)</name>
        <dbReference type="ChEBI" id="CHEBI:29105"/>
    </ligand>
</feature>